<dbReference type="InterPro" id="IPR028098">
    <property type="entry name" value="Glyco_trans_4-like_N"/>
</dbReference>
<feature type="domain" description="Glycosyltransferase subfamily 4-like N-terminal" evidence="2">
    <location>
        <begin position="17"/>
        <end position="128"/>
    </location>
</feature>
<dbReference type="KEGG" id="xdi:EZH22_19595"/>
<dbReference type="PANTHER" id="PTHR45947">
    <property type="entry name" value="SULFOQUINOVOSYL TRANSFERASE SQD2"/>
    <property type="match status" value="1"/>
</dbReference>
<sequence length="443" mass="48068">MRVALFVHCYYPGHFYGTESYTRNLARELASLGHEPVVVTATFPGEPRQSTLAERDSFDGIPVIRIDRNVIPNRGVRDTYDLPDLHFVHERILRDVRPDIVHVCHLINHTTALLDVTRRLGLTTVATFTDFFGFCYNNKLSTPDGALCAGPNRQRSNCLACALFPQQAADEGSAGRLRRAIVPRVLARVPRLAGPEAPTIAALRARPDHLRAAYGAYAGALAPTRFLLEAYRKAGIPVPLELSRFGIDIDRAPKPERPPGPTRIGFVGQLAAHKGPHLLIEALRRVGSPALTLDIHGDEAMDPAYAGRLRELAAGLPVTFRGTFPMERIAAVLGEMDVLAIPSTWVENSPLILLQALATHTPVLVSRVEGMSEFVEEGRNGFSFPTGSVDDLAGLLGRFAATPGLARELGAQTQYGRTSRAMVADVVALYDRVRAGATGPGGE</sequence>
<reference evidence="3 4" key="1">
    <citation type="submission" date="2020-10" db="EMBL/GenBank/DDBJ databases">
        <title>Degradation of 1,4-Dioxane by Xanthobacter sp. YN2, via a Novel Group-2 Soluble Di-Iron Monooxygenase.</title>
        <authorList>
            <person name="Ma F."/>
            <person name="Wang Y."/>
            <person name="Yang J."/>
            <person name="Guo H."/>
            <person name="Su D."/>
            <person name="Yu L."/>
        </authorList>
    </citation>
    <scope>NUCLEOTIDE SEQUENCE [LARGE SCALE GENOMIC DNA]</scope>
    <source>
        <strain evidence="3 4">YN2</strain>
    </source>
</reference>
<dbReference type="Gene3D" id="3.40.50.2000">
    <property type="entry name" value="Glycogen Phosphorylase B"/>
    <property type="match status" value="2"/>
</dbReference>
<dbReference type="SUPFAM" id="SSF53756">
    <property type="entry name" value="UDP-Glycosyltransferase/glycogen phosphorylase"/>
    <property type="match status" value="1"/>
</dbReference>
<feature type="domain" description="Glycosyl transferase family 1" evidence="1">
    <location>
        <begin position="254"/>
        <end position="411"/>
    </location>
</feature>
<evidence type="ECO:0000313" key="3">
    <source>
        <dbReference type="EMBL" id="QRG05285.1"/>
    </source>
</evidence>
<dbReference type="GO" id="GO:0016757">
    <property type="term" value="F:glycosyltransferase activity"/>
    <property type="evidence" value="ECO:0007669"/>
    <property type="project" value="InterPro"/>
</dbReference>
<evidence type="ECO:0000259" key="2">
    <source>
        <dbReference type="Pfam" id="PF13439"/>
    </source>
</evidence>
<gene>
    <name evidence="3" type="ORF">EZH22_19595</name>
</gene>
<accession>A0A974PLP1</accession>
<evidence type="ECO:0000313" key="4">
    <source>
        <dbReference type="Proteomes" id="UP000596427"/>
    </source>
</evidence>
<dbReference type="AlphaFoldDB" id="A0A974PLP1"/>
<dbReference type="Pfam" id="PF13439">
    <property type="entry name" value="Glyco_transf_4"/>
    <property type="match status" value="1"/>
</dbReference>
<proteinExistence type="predicted"/>
<evidence type="ECO:0000259" key="1">
    <source>
        <dbReference type="Pfam" id="PF00534"/>
    </source>
</evidence>
<dbReference type="PANTHER" id="PTHR45947:SF13">
    <property type="entry name" value="TRANSFERASE"/>
    <property type="match status" value="1"/>
</dbReference>
<dbReference type="Proteomes" id="UP000596427">
    <property type="component" value="Chromosome"/>
</dbReference>
<dbReference type="InterPro" id="IPR001296">
    <property type="entry name" value="Glyco_trans_1"/>
</dbReference>
<organism evidence="3 4">
    <name type="scientific">Xanthobacter dioxanivorans</name>
    <dbReference type="NCBI Taxonomy" id="2528964"/>
    <lineage>
        <taxon>Bacteria</taxon>
        <taxon>Pseudomonadati</taxon>
        <taxon>Pseudomonadota</taxon>
        <taxon>Alphaproteobacteria</taxon>
        <taxon>Hyphomicrobiales</taxon>
        <taxon>Xanthobacteraceae</taxon>
        <taxon>Xanthobacter</taxon>
    </lineage>
</organism>
<dbReference type="RefSeq" id="WP_203192153.1">
    <property type="nucleotide sequence ID" value="NZ_CP063362.1"/>
</dbReference>
<name>A0A974PLP1_9HYPH</name>
<protein>
    <submittedName>
        <fullName evidence="3">Glycosyltransferase family 4 protein</fullName>
    </submittedName>
</protein>
<keyword evidence="4" id="KW-1185">Reference proteome</keyword>
<dbReference type="Pfam" id="PF00534">
    <property type="entry name" value="Glycos_transf_1"/>
    <property type="match status" value="1"/>
</dbReference>
<dbReference type="InterPro" id="IPR050194">
    <property type="entry name" value="Glycosyltransferase_grp1"/>
</dbReference>
<dbReference type="EMBL" id="CP063362">
    <property type="protein sequence ID" value="QRG05285.1"/>
    <property type="molecule type" value="Genomic_DNA"/>
</dbReference>
<dbReference type="CDD" id="cd03823">
    <property type="entry name" value="GT4_ExpE7-like"/>
    <property type="match status" value="1"/>
</dbReference>